<dbReference type="EMBL" id="VSRR010006937">
    <property type="protein sequence ID" value="MPC45882.1"/>
    <property type="molecule type" value="Genomic_DNA"/>
</dbReference>
<dbReference type="Proteomes" id="UP000324222">
    <property type="component" value="Unassembled WGS sequence"/>
</dbReference>
<organism evidence="2 3">
    <name type="scientific">Portunus trituberculatus</name>
    <name type="common">Swimming crab</name>
    <name type="synonym">Neptunus trituberculatus</name>
    <dbReference type="NCBI Taxonomy" id="210409"/>
    <lineage>
        <taxon>Eukaryota</taxon>
        <taxon>Metazoa</taxon>
        <taxon>Ecdysozoa</taxon>
        <taxon>Arthropoda</taxon>
        <taxon>Crustacea</taxon>
        <taxon>Multicrustacea</taxon>
        <taxon>Malacostraca</taxon>
        <taxon>Eumalacostraca</taxon>
        <taxon>Eucarida</taxon>
        <taxon>Decapoda</taxon>
        <taxon>Pleocyemata</taxon>
        <taxon>Brachyura</taxon>
        <taxon>Eubrachyura</taxon>
        <taxon>Portunoidea</taxon>
        <taxon>Portunidae</taxon>
        <taxon>Portuninae</taxon>
        <taxon>Portunus</taxon>
    </lineage>
</organism>
<feature type="region of interest" description="Disordered" evidence="1">
    <location>
        <begin position="1"/>
        <end position="31"/>
    </location>
</feature>
<gene>
    <name evidence="2" type="ORF">E2C01_039588</name>
</gene>
<sequence length="90" mass="10038">MKPEMDGSRRTGRRMGGMGHQAISRPCDGRQLWERKERKRETFDSPPDAPLLRATVRAGMHRVTDRRVALCCTGSVTSRTIGTHAAHSHG</sequence>
<evidence type="ECO:0000313" key="2">
    <source>
        <dbReference type="EMBL" id="MPC45882.1"/>
    </source>
</evidence>
<evidence type="ECO:0000256" key="1">
    <source>
        <dbReference type="SAM" id="MobiDB-lite"/>
    </source>
</evidence>
<evidence type="ECO:0000313" key="3">
    <source>
        <dbReference type="Proteomes" id="UP000324222"/>
    </source>
</evidence>
<dbReference type="AlphaFoldDB" id="A0A5B7FH80"/>
<accession>A0A5B7FH80</accession>
<name>A0A5B7FH80_PORTR</name>
<proteinExistence type="predicted"/>
<protein>
    <submittedName>
        <fullName evidence="2">Uncharacterized protein</fullName>
    </submittedName>
</protein>
<comment type="caution">
    <text evidence="2">The sequence shown here is derived from an EMBL/GenBank/DDBJ whole genome shotgun (WGS) entry which is preliminary data.</text>
</comment>
<keyword evidence="3" id="KW-1185">Reference proteome</keyword>
<reference evidence="2 3" key="1">
    <citation type="submission" date="2019-05" db="EMBL/GenBank/DDBJ databases">
        <title>Another draft genome of Portunus trituberculatus and its Hox gene families provides insights of decapod evolution.</title>
        <authorList>
            <person name="Jeong J.-H."/>
            <person name="Song I."/>
            <person name="Kim S."/>
            <person name="Choi T."/>
            <person name="Kim D."/>
            <person name="Ryu S."/>
            <person name="Kim W."/>
        </authorList>
    </citation>
    <scope>NUCLEOTIDE SEQUENCE [LARGE SCALE GENOMIC DNA]</scope>
    <source>
        <tissue evidence="2">Muscle</tissue>
    </source>
</reference>